<evidence type="ECO:0000256" key="1">
    <source>
        <dbReference type="SAM" id="SignalP"/>
    </source>
</evidence>
<keyword evidence="1" id="KW-0732">Signal</keyword>
<sequence length="81" mass="9690">MRRSCLPLLTLLLNLFISIVHCRYVLREFNDDIFINSLVPGTYRPYGGKRFLSILEPRRVIRQDYTPTPCRWKLCASFIRR</sequence>
<dbReference type="AlphaFoldDB" id="A0A1I7Z394"/>
<accession>A0A1I7Z394</accession>
<organism evidence="2 3">
    <name type="scientific">Steinernema glaseri</name>
    <dbReference type="NCBI Taxonomy" id="37863"/>
    <lineage>
        <taxon>Eukaryota</taxon>
        <taxon>Metazoa</taxon>
        <taxon>Ecdysozoa</taxon>
        <taxon>Nematoda</taxon>
        <taxon>Chromadorea</taxon>
        <taxon>Rhabditida</taxon>
        <taxon>Tylenchina</taxon>
        <taxon>Panagrolaimomorpha</taxon>
        <taxon>Strongyloidoidea</taxon>
        <taxon>Steinernematidae</taxon>
        <taxon>Steinernema</taxon>
    </lineage>
</organism>
<keyword evidence="2" id="KW-1185">Reference proteome</keyword>
<protein>
    <submittedName>
        <fullName evidence="3">Secreted protein</fullName>
    </submittedName>
</protein>
<dbReference type="WBParaSite" id="L893_g22378.t1">
    <property type="protein sequence ID" value="L893_g22378.t1"/>
    <property type="gene ID" value="L893_g22378"/>
</dbReference>
<feature type="chain" id="PRO_5009312925" evidence="1">
    <location>
        <begin position="23"/>
        <end position="81"/>
    </location>
</feature>
<dbReference type="Proteomes" id="UP000095287">
    <property type="component" value="Unplaced"/>
</dbReference>
<evidence type="ECO:0000313" key="3">
    <source>
        <dbReference type="WBParaSite" id="L893_g22378.t1"/>
    </source>
</evidence>
<name>A0A1I7Z394_9BILA</name>
<reference evidence="3" key="1">
    <citation type="submission" date="2016-11" db="UniProtKB">
        <authorList>
            <consortium name="WormBaseParasite"/>
        </authorList>
    </citation>
    <scope>IDENTIFICATION</scope>
</reference>
<proteinExistence type="predicted"/>
<feature type="signal peptide" evidence="1">
    <location>
        <begin position="1"/>
        <end position="22"/>
    </location>
</feature>
<evidence type="ECO:0000313" key="2">
    <source>
        <dbReference type="Proteomes" id="UP000095287"/>
    </source>
</evidence>